<dbReference type="Pfam" id="PF04542">
    <property type="entry name" value="Sigma70_r2"/>
    <property type="match status" value="1"/>
</dbReference>
<feature type="region of interest" description="Disordered" evidence="5">
    <location>
        <begin position="1"/>
        <end position="64"/>
    </location>
</feature>
<gene>
    <name evidence="7" type="ORF">ACFQBM_02190</name>
</gene>
<dbReference type="InterPro" id="IPR007627">
    <property type="entry name" value="RNA_pol_sigma70_r2"/>
</dbReference>
<dbReference type="Gene3D" id="1.20.120.1810">
    <property type="match status" value="1"/>
</dbReference>
<dbReference type="InterPro" id="IPR000943">
    <property type="entry name" value="RNA_pol_sigma70"/>
</dbReference>
<dbReference type="PANTHER" id="PTHR30603">
    <property type="entry name" value="RNA POLYMERASE SIGMA FACTOR RPO"/>
    <property type="match status" value="1"/>
</dbReference>
<proteinExistence type="predicted"/>
<organism evidence="7 8">
    <name type="scientific">Microbulbifer taiwanensis</name>
    <dbReference type="NCBI Taxonomy" id="986746"/>
    <lineage>
        <taxon>Bacteria</taxon>
        <taxon>Pseudomonadati</taxon>
        <taxon>Pseudomonadota</taxon>
        <taxon>Gammaproteobacteria</taxon>
        <taxon>Cellvibrionales</taxon>
        <taxon>Microbulbiferaceae</taxon>
        <taxon>Microbulbifer</taxon>
    </lineage>
</organism>
<name>A0ABW1YJK5_9GAMM</name>
<dbReference type="InterPro" id="IPR014284">
    <property type="entry name" value="RNA_pol_sigma-70_dom"/>
</dbReference>
<evidence type="ECO:0000256" key="3">
    <source>
        <dbReference type="ARBA" id="ARBA00023125"/>
    </source>
</evidence>
<dbReference type="InterPro" id="IPR050239">
    <property type="entry name" value="Sigma-70_RNA_pol_init_factors"/>
</dbReference>
<reference evidence="8" key="1">
    <citation type="journal article" date="2019" name="Int. J. Syst. Evol. Microbiol.">
        <title>The Global Catalogue of Microorganisms (GCM) 10K type strain sequencing project: providing services to taxonomists for standard genome sequencing and annotation.</title>
        <authorList>
            <consortium name="The Broad Institute Genomics Platform"/>
            <consortium name="The Broad Institute Genome Sequencing Center for Infectious Disease"/>
            <person name="Wu L."/>
            <person name="Ma J."/>
        </authorList>
    </citation>
    <scope>NUCLEOTIDE SEQUENCE [LARGE SCALE GENOMIC DNA]</scope>
    <source>
        <strain evidence="8">CGMCC 1.13718</strain>
    </source>
</reference>
<feature type="domain" description="RNA polymerase sigma-70" evidence="6">
    <location>
        <begin position="189"/>
        <end position="202"/>
    </location>
</feature>
<feature type="compositionally biased region" description="Basic and acidic residues" evidence="5">
    <location>
        <begin position="1"/>
        <end position="18"/>
    </location>
</feature>
<dbReference type="EMBL" id="JBHSVR010000001">
    <property type="protein sequence ID" value="MFC6632068.1"/>
    <property type="molecule type" value="Genomic_DNA"/>
</dbReference>
<sequence>MSRENIYSRDEAWLKDTDESLSGAAPLDEAAEDISERAADSGSEAGSAETPAAGDTTAESSSTPMQSYLKHLYRLELLTPEEEHTTTCLLRDLEDKLIALLQKRGVELVQLRSEGVEQRGSTGAYDHGLIIARAEELLASDKLPRRDRSSMQSLLRRFQAQRKKLIQCNLRLVIAIAKRFRNPSVPFIDLIQEGNVGLMKAIERFKPQMGYRFSTYAYWWIQQEIQLALRRNEDLVRQPANVQDDLRTIYRAIGEVRADGLPASDENLARHTGLELERVQSLLKLPGPTGSLDDPVSDDQSSTRLDYAPADELYNTDELVTNQELAQRLREAVARLPARQRTVLNLRYGLISDKDCSFRVIGEQLGLSQERARQLHSDALRQLKRQWR</sequence>
<dbReference type="InterPro" id="IPR013324">
    <property type="entry name" value="RNA_pol_sigma_r3/r4-like"/>
</dbReference>
<evidence type="ECO:0000256" key="4">
    <source>
        <dbReference type="ARBA" id="ARBA00023163"/>
    </source>
</evidence>
<dbReference type="Proteomes" id="UP001596425">
    <property type="component" value="Unassembled WGS sequence"/>
</dbReference>
<evidence type="ECO:0000313" key="7">
    <source>
        <dbReference type="EMBL" id="MFC6632068.1"/>
    </source>
</evidence>
<keyword evidence="4" id="KW-0804">Transcription</keyword>
<keyword evidence="2" id="KW-0731">Sigma factor</keyword>
<dbReference type="PANTHER" id="PTHR30603:SF47">
    <property type="entry name" value="RNA POLYMERASE SIGMA FACTOR SIGD, CHLOROPLASTIC"/>
    <property type="match status" value="1"/>
</dbReference>
<dbReference type="Pfam" id="PF04545">
    <property type="entry name" value="Sigma70_r4"/>
    <property type="match status" value="1"/>
</dbReference>
<dbReference type="Gene3D" id="1.20.140.160">
    <property type="match status" value="1"/>
</dbReference>
<dbReference type="NCBIfam" id="TIGR02937">
    <property type="entry name" value="sigma70-ECF"/>
    <property type="match status" value="1"/>
</dbReference>
<accession>A0ABW1YJK5</accession>
<feature type="compositionally biased region" description="Low complexity" evidence="5">
    <location>
        <begin position="40"/>
        <end position="49"/>
    </location>
</feature>
<keyword evidence="1" id="KW-0805">Transcription regulation</keyword>
<comment type="caution">
    <text evidence="7">The sequence shown here is derived from an EMBL/GenBank/DDBJ whole genome shotgun (WGS) entry which is preliminary data.</text>
</comment>
<dbReference type="SUPFAM" id="SSF88946">
    <property type="entry name" value="Sigma2 domain of RNA polymerase sigma factors"/>
    <property type="match status" value="1"/>
</dbReference>
<dbReference type="RefSeq" id="WP_193192186.1">
    <property type="nucleotide sequence ID" value="NZ_JACZFR010000026.1"/>
</dbReference>
<dbReference type="InterPro" id="IPR007630">
    <property type="entry name" value="RNA_pol_sigma70_r4"/>
</dbReference>
<evidence type="ECO:0000313" key="8">
    <source>
        <dbReference type="Proteomes" id="UP001596425"/>
    </source>
</evidence>
<dbReference type="CDD" id="cd06171">
    <property type="entry name" value="Sigma70_r4"/>
    <property type="match status" value="1"/>
</dbReference>
<dbReference type="InterPro" id="IPR013325">
    <property type="entry name" value="RNA_pol_sigma_r2"/>
</dbReference>
<keyword evidence="8" id="KW-1185">Reference proteome</keyword>
<dbReference type="SUPFAM" id="SSF88659">
    <property type="entry name" value="Sigma3 and sigma4 domains of RNA polymerase sigma factors"/>
    <property type="match status" value="2"/>
</dbReference>
<protein>
    <submittedName>
        <fullName evidence="7">RNA polymerase sigma factor RpoD/SigA</fullName>
    </submittedName>
</protein>
<dbReference type="PROSITE" id="PS00715">
    <property type="entry name" value="SIGMA70_1"/>
    <property type="match status" value="1"/>
</dbReference>
<dbReference type="PRINTS" id="PR00046">
    <property type="entry name" value="SIGMA70FCT"/>
</dbReference>
<evidence type="ECO:0000259" key="6">
    <source>
        <dbReference type="PROSITE" id="PS00715"/>
    </source>
</evidence>
<evidence type="ECO:0000256" key="1">
    <source>
        <dbReference type="ARBA" id="ARBA00023015"/>
    </source>
</evidence>
<evidence type="ECO:0000256" key="5">
    <source>
        <dbReference type="SAM" id="MobiDB-lite"/>
    </source>
</evidence>
<keyword evidence="3" id="KW-0238">DNA-binding</keyword>
<evidence type="ECO:0000256" key="2">
    <source>
        <dbReference type="ARBA" id="ARBA00023082"/>
    </source>
</evidence>